<keyword evidence="1" id="KW-0732">Signal</keyword>
<feature type="chain" id="PRO_5031004462" evidence="1">
    <location>
        <begin position="25"/>
        <end position="146"/>
    </location>
</feature>
<sequence length="146" mass="15716">MSKTMRIAALATCLLLIAARPVTPSLQGEYQSDCAPNDGPAFIIILPATVQQGEFWLRANAPLARIAGRWSHVQEMGVRPGLAMIQLCRKTPNLVCESPSSGSFTIRGKPGGTLTGSFEAQFGKAQRQSYRFTARPARLAEPVICG</sequence>
<dbReference type="EMBL" id="JACLAU010000006">
    <property type="protein sequence ID" value="MBC2651396.1"/>
    <property type="molecule type" value="Genomic_DNA"/>
</dbReference>
<evidence type="ECO:0000313" key="3">
    <source>
        <dbReference type="Proteomes" id="UP000520156"/>
    </source>
</evidence>
<keyword evidence="3" id="KW-1185">Reference proteome</keyword>
<comment type="caution">
    <text evidence="2">The sequence shown here is derived from an EMBL/GenBank/DDBJ whole genome shotgun (WGS) entry which is preliminary data.</text>
</comment>
<dbReference type="AlphaFoldDB" id="A0A7X1KBK5"/>
<proteinExistence type="predicted"/>
<dbReference type="Proteomes" id="UP000520156">
    <property type="component" value="Unassembled WGS sequence"/>
</dbReference>
<protein>
    <submittedName>
        <fullName evidence="2">Uncharacterized protein</fullName>
    </submittedName>
</protein>
<gene>
    <name evidence="2" type="ORF">H7F49_06750</name>
</gene>
<dbReference type="RefSeq" id="WP_185682807.1">
    <property type="nucleotide sequence ID" value="NZ_JACLAU010000006.1"/>
</dbReference>
<name>A0A7X1KBK5_9SPHN</name>
<accession>A0A7X1KBK5</accession>
<organism evidence="2 3">
    <name type="scientific">Novosphingobium aerophilum</name>
    <dbReference type="NCBI Taxonomy" id="2839843"/>
    <lineage>
        <taxon>Bacteria</taxon>
        <taxon>Pseudomonadati</taxon>
        <taxon>Pseudomonadota</taxon>
        <taxon>Alphaproteobacteria</taxon>
        <taxon>Sphingomonadales</taxon>
        <taxon>Sphingomonadaceae</taxon>
        <taxon>Novosphingobium</taxon>
    </lineage>
</organism>
<feature type="signal peptide" evidence="1">
    <location>
        <begin position="1"/>
        <end position="24"/>
    </location>
</feature>
<evidence type="ECO:0000256" key="1">
    <source>
        <dbReference type="SAM" id="SignalP"/>
    </source>
</evidence>
<evidence type="ECO:0000313" key="2">
    <source>
        <dbReference type="EMBL" id="MBC2651396.1"/>
    </source>
</evidence>
<reference evidence="2 3" key="1">
    <citation type="submission" date="2020-08" db="EMBL/GenBank/DDBJ databases">
        <title>The genome sequence of Novosphingobium flavum 4Y4.</title>
        <authorList>
            <person name="Liu Y."/>
        </authorList>
    </citation>
    <scope>NUCLEOTIDE SEQUENCE [LARGE SCALE GENOMIC DNA]</scope>
    <source>
        <strain evidence="2 3">4Y4</strain>
    </source>
</reference>